<dbReference type="RefSeq" id="WP_140882116.1">
    <property type="nucleotide sequence ID" value="NZ_RCZP01000004.1"/>
</dbReference>
<keyword evidence="2" id="KW-0812">Transmembrane</keyword>
<feature type="transmembrane region" description="Helical" evidence="2">
    <location>
        <begin position="48"/>
        <end position="68"/>
    </location>
</feature>
<dbReference type="Gene3D" id="2.40.30.170">
    <property type="match status" value="1"/>
</dbReference>
<evidence type="ECO:0000259" key="4">
    <source>
        <dbReference type="Pfam" id="PF25963"/>
    </source>
</evidence>
<dbReference type="SUPFAM" id="SSF111369">
    <property type="entry name" value="HlyD-like secretion proteins"/>
    <property type="match status" value="2"/>
</dbReference>
<dbReference type="InterPro" id="IPR058625">
    <property type="entry name" value="MdtA-like_BSH"/>
</dbReference>
<dbReference type="InterPro" id="IPR058634">
    <property type="entry name" value="AaeA-lik-b-barrel"/>
</dbReference>
<accession>A0A502GCB2</accession>
<gene>
    <name evidence="5" type="ORF">EAH89_07210</name>
</gene>
<dbReference type="OrthoDB" id="9811754at2"/>
<dbReference type="Pfam" id="PF25917">
    <property type="entry name" value="BSH_RND"/>
    <property type="match status" value="1"/>
</dbReference>
<protein>
    <submittedName>
        <fullName evidence="5">HlyD family secretion protein</fullName>
    </submittedName>
</protein>
<dbReference type="Pfam" id="PF25963">
    <property type="entry name" value="Beta-barrel_AAEA"/>
    <property type="match status" value="1"/>
</dbReference>
<dbReference type="AlphaFoldDB" id="A0A502GCB2"/>
<dbReference type="Proteomes" id="UP000317078">
    <property type="component" value="Unassembled WGS sequence"/>
</dbReference>
<dbReference type="PANTHER" id="PTHR30386">
    <property type="entry name" value="MEMBRANE FUSION SUBUNIT OF EMRAB-TOLC MULTIDRUG EFFLUX PUMP"/>
    <property type="match status" value="1"/>
</dbReference>
<dbReference type="InterPro" id="IPR050739">
    <property type="entry name" value="MFP"/>
</dbReference>
<feature type="domain" description="Multidrug resistance protein MdtA-like barrel-sandwich hybrid" evidence="3">
    <location>
        <begin position="88"/>
        <end position="276"/>
    </location>
</feature>
<dbReference type="Gene3D" id="1.10.287.470">
    <property type="entry name" value="Helix hairpin bin"/>
    <property type="match status" value="2"/>
</dbReference>
<dbReference type="GO" id="GO:0055085">
    <property type="term" value="P:transmembrane transport"/>
    <property type="evidence" value="ECO:0007669"/>
    <property type="project" value="InterPro"/>
</dbReference>
<keyword evidence="6" id="KW-1185">Reference proteome</keyword>
<evidence type="ECO:0000256" key="2">
    <source>
        <dbReference type="SAM" id="Phobius"/>
    </source>
</evidence>
<dbReference type="Gene3D" id="2.40.50.100">
    <property type="match status" value="1"/>
</dbReference>
<sequence length="400" mass="41426">MNARTSTIPDPESRSSAPETVAEAAPGSRAEATAPPPPAARPRRARRLLPLAALLVLAAGALGGTWYWQVGRFIQSTDNAYVGGDIAVLSARIEGDVARILVGDNQPVEAGQPLIELDRRDWQARRDQAAAAQAEAEANIGTLAAQRAQAVAQVAAAESGIAQAEADRVFAVTDAGRAGSLASSGFGTREAVDRTTAARRKAEATVAVARAGLESARGAIPVLDAQASSAVARRDAARAALALAESNLDYTIIRAPFAGVAGNRAAQPGQHVRPGVNLIAVSPPAGRLYITANFKETQLRRLREGQPVELSVDAGGTLHGTVQSLAPATGAQFSLLPPENATGNFTKIVQRVPVRIAVDAGQDVRNLRPGLSVEAEVDTRDDPHAPRGLLGVAAAAVRGR</sequence>
<dbReference type="PRINTS" id="PR01490">
    <property type="entry name" value="RTXTOXIND"/>
</dbReference>
<feature type="compositionally biased region" description="Polar residues" evidence="1">
    <location>
        <begin position="1"/>
        <end position="18"/>
    </location>
</feature>
<reference evidence="5 6" key="1">
    <citation type="journal article" date="2019" name="Environ. Microbiol.">
        <title>Species interactions and distinct microbial communities in high Arctic permafrost affected cryosols are associated with the CH4 and CO2 gas fluxes.</title>
        <authorList>
            <person name="Altshuler I."/>
            <person name="Hamel J."/>
            <person name="Turney S."/>
            <person name="Magnuson E."/>
            <person name="Levesque R."/>
            <person name="Greer C."/>
            <person name="Whyte L.G."/>
        </authorList>
    </citation>
    <scope>NUCLEOTIDE SEQUENCE [LARGE SCALE GENOMIC DNA]</scope>
    <source>
        <strain evidence="5 6">S9.3B</strain>
    </source>
</reference>
<keyword evidence="2" id="KW-0472">Membrane</keyword>
<comment type="caution">
    <text evidence="5">The sequence shown here is derived from an EMBL/GenBank/DDBJ whole genome shotgun (WGS) entry which is preliminary data.</text>
</comment>
<dbReference type="EMBL" id="RCZP01000004">
    <property type="protein sequence ID" value="TPG59128.1"/>
    <property type="molecule type" value="Genomic_DNA"/>
</dbReference>
<proteinExistence type="predicted"/>
<evidence type="ECO:0000313" key="6">
    <source>
        <dbReference type="Proteomes" id="UP000317078"/>
    </source>
</evidence>
<name>A0A502GCB2_9PROT</name>
<evidence type="ECO:0000259" key="3">
    <source>
        <dbReference type="Pfam" id="PF25917"/>
    </source>
</evidence>
<keyword evidence="2" id="KW-1133">Transmembrane helix</keyword>
<dbReference type="PANTHER" id="PTHR30386:SF24">
    <property type="entry name" value="MULTIDRUG RESISTANCE EFFLUX PUMP"/>
    <property type="match status" value="1"/>
</dbReference>
<evidence type="ECO:0000313" key="5">
    <source>
        <dbReference type="EMBL" id="TPG59128.1"/>
    </source>
</evidence>
<feature type="region of interest" description="Disordered" evidence="1">
    <location>
        <begin position="1"/>
        <end position="42"/>
    </location>
</feature>
<feature type="domain" description="p-hydroxybenzoic acid efflux pump subunit AaeA-like beta-barrel" evidence="4">
    <location>
        <begin position="288"/>
        <end position="373"/>
    </location>
</feature>
<organism evidence="5 6">
    <name type="scientific">Muricoccus nepalensis</name>
    <dbReference type="NCBI Taxonomy" id="1854500"/>
    <lineage>
        <taxon>Bacteria</taxon>
        <taxon>Pseudomonadati</taxon>
        <taxon>Pseudomonadota</taxon>
        <taxon>Alphaproteobacteria</taxon>
        <taxon>Acetobacterales</taxon>
        <taxon>Roseomonadaceae</taxon>
        <taxon>Muricoccus</taxon>
    </lineage>
</organism>
<evidence type="ECO:0000256" key="1">
    <source>
        <dbReference type="SAM" id="MobiDB-lite"/>
    </source>
</evidence>